<comment type="caution">
    <text evidence="2">The sequence shown here is derived from an EMBL/GenBank/DDBJ whole genome shotgun (WGS) entry which is preliminary data.</text>
</comment>
<evidence type="ECO:0000256" key="1">
    <source>
        <dbReference type="SAM" id="MobiDB-lite"/>
    </source>
</evidence>
<dbReference type="Proteomes" id="UP000292704">
    <property type="component" value="Unassembled WGS sequence"/>
</dbReference>
<name>A0A482XUH2_9EURY</name>
<dbReference type="EMBL" id="SHMR01000009">
    <property type="protein sequence ID" value="RZH66322.1"/>
    <property type="molecule type" value="Genomic_DNA"/>
</dbReference>
<organism evidence="2 3">
    <name type="scientific">Natrinema altunense</name>
    <dbReference type="NCBI Taxonomy" id="222984"/>
    <lineage>
        <taxon>Archaea</taxon>
        <taxon>Methanobacteriati</taxon>
        <taxon>Methanobacteriota</taxon>
        <taxon>Stenosarchaea group</taxon>
        <taxon>Halobacteria</taxon>
        <taxon>Halobacteriales</taxon>
        <taxon>Natrialbaceae</taxon>
        <taxon>Natrinema</taxon>
    </lineage>
</organism>
<gene>
    <name evidence="2" type="ORF">ELS17_16700</name>
</gene>
<protein>
    <submittedName>
        <fullName evidence="2">Uncharacterized protein</fullName>
    </submittedName>
</protein>
<sequence>MNRRRFLTVAGIGAASSPFLYSTLSRADRGSETVEEEFFTPEKGDNIDTPAVWHGEDEDLLLLTSSRA</sequence>
<proteinExistence type="predicted"/>
<reference evidence="2 3" key="1">
    <citation type="submission" date="2019-02" db="EMBL/GenBank/DDBJ databases">
        <title>Genome analysis provides insights into bioremediation potentialities and Haloocin production by Natrinema altunense strain 4.1R isolated from Chott Douz in Tunisian desert.</title>
        <authorList>
            <person name="Najjari A."/>
            <person name="Youssef N."/>
            <person name="Ben Dhia O."/>
            <person name="Ferjani R."/>
            <person name="El Hidri D."/>
            <person name="Ouzari H.I."/>
            <person name="Cherif A."/>
        </authorList>
    </citation>
    <scope>NUCLEOTIDE SEQUENCE [LARGE SCALE GENOMIC DNA]</scope>
    <source>
        <strain evidence="2 3">4.1R</strain>
    </source>
</reference>
<evidence type="ECO:0000313" key="2">
    <source>
        <dbReference type="EMBL" id="RZH66322.1"/>
    </source>
</evidence>
<feature type="region of interest" description="Disordered" evidence="1">
    <location>
        <begin position="32"/>
        <end position="51"/>
    </location>
</feature>
<dbReference type="RefSeq" id="WP_130171589.1">
    <property type="nucleotide sequence ID" value="NZ_SHMR01000009.1"/>
</dbReference>
<evidence type="ECO:0000313" key="3">
    <source>
        <dbReference type="Proteomes" id="UP000292704"/>
    </source>
</evidence>
<dbReference type="AlphaFoldDB" id="A0A482XUH2"/>
<accession>A0A482XUH2</accession>